<comment type="subunit">
    <text evidence="4 8">The glycine cleavage system is composed of four proteins: P, T, L and H.</text>
</comment>
<dbReference type="PANTHER" id="PTHR11773">
    <property type="entry name" value="GLYCINE DEHYDROGENASE, DECARBOXYLATING"/>
    <property type="match status" value="1"/>
</dbReference>
<dbReference type="GO" id="GO:0005960">
    <property type="term" value="C:glycine cleavage complex"/>
    <property type="evidence" value="ECO:0007669"/>
    <property type="project" value="TreeGrafter"/>
</dbReference>
<comment type="similarity">
    <text evidence="3 8">Belongs to the GcvP family.</text>
</comment>
<dbReference type="InterPro" id="IPR003437">
    <property type="entry name" value="GcvP"/>
</dbReference>
<dbReference type="Proteomes" id="UP000199437">
    <property type="component" value="Unassembled WGS sequence"/>
</dbReference>
<evidence type="ECO:0000256" key="6">
    <source>
        <dbReference type="ARBA" id="ARBA00023002"/>
    </source>
</evidence>
<dbReference type="AlphaFoldDB" id="A0A1I0NUC4"/>
<dbReference type="OrthoDB" id="9801272at2"/>
<keyword evidence="5 8" id="KW-0663">Pyridoxal phosphate</keyword>
<dbReference type="Gene3D" id="3.90.1150.10">
    <property type="entry name" value="Aspartate Aminotransferase, domain 1"/>
    <property type="match status" value="2"/>
</dbReference>
<evidence type="ECO:0000256" key="1">
    <source>
        <dbReference type="ARBA" id="ARBA00001933"/>
    </source>
</evidence>
<dbReference type="FunFam" id="3.90.1150.10:FF:000007">
    <property type="entry name" value="Glycine dehydrogenase (decarboxylating), mitochondrial"/>
    <property type="match status" value="1"/>
</dbReference>
<organism evidence="12 13">
    <name type="scientific">Roseivirga pacifica</name>
    <dbReference type="NCBI Taxonomy" id="1267423"/>
    <lineage>
        <taxon>Bacteria</taxon>
        <taxon>Pseudomonadati</taxon>
        <taxon>Bacteroidota</taxon>
        <taxon>Cytophagia</taxon>
        <taxon>Cytophagales</taxon>
        <taxon>Roseivirgaceae</taxon>
        <taxon>Roseivirga</taxon>
    </lineage>
</organism>
<dbReference type="GeneID" id="99986200"/>
<dbReference type="NCBIfam" id="TIGR00461">
    <property type="entry name" value="gcvP"/>
    <property type="match status" value="1"/>
</dbReference>
<evidence type="ECO:0000256" key="9">
    <source>
        <dbReference type="PIRSR" id="PIRSR603437-50"/>
    </source>
</evidence>
<dbReference type="InterPro" id="IPR015421">
    <property type="entry name" value="PyrdxlP-dep_Trfase_major"/>
</dbReference>
<keyword evidence="13" id="KW-1185">Reference proteome</keyword>
<dbReference type="NCBIfam" id="NF003346">
    <property type="entry name" value="PRK04366.1"/>
    <property type="match status" value="1"/>
</dbReference>
<evidence type="ECO:0000313" key="12">
    <source>
        <dbReference type="EMBL" id="SEW05223.1"/>
    </source>
</evidence>
<proteinExistence type="inferred from homology"/>
<dbReference type="GO" id="GO:0019464">
    <property type="term" value="P:glycine decarboxylation via glycine cleavage system"/>
    <property type="evidence" value="ECO:0007669"/>
    <property type="project" value="UniProtKB-UniRule"/>
</dbReference>
<sequence length="967" mass="106285">MTKIDLRKTQKFEDRHNGPDAKEVQEMLEVIGAPSLDALIEETVPAGIRMKEPLNLPLPKSEFQFLKDLRHIAAQNKMFKSYIGMGYYDTIVPGVIQRNILENPGWYTAYTPYQAEIAQGRLEALVNFQTMVMDLTGMEIANASLLDEATAAAEAMFMFAGQRKKDKKSANTFFVDENTFPQTIEVLKTRSIPVGIDLEIGAVADLDLTREDLYGILIQYPAGDGKVINYSSLIASAHENNVFVTAAADLMSLALLTPPGEMGADAVVGTTQRFGVPMGYGGPHAAYFATKEAFKRQIPGRIIGASIDSQGNQAYRMALQTREQHIRREKATSNICTAQVLLGVMAGMYGVYHGSQGIKHIAFKIHGFAQLVNKGLKHLGFNQLNDLYFDTLRIETDLAMAEKVKTIAEVNQVNFRYFEDGSIGIAVDETTRVEDVQVIFEIFAEATGQVMDFDLDGEAADLEVALPADLERKSDFMTHPVFNQYHSEHEMLRYIKKLENKDLSLVHSMISLGSCTMKLNATAEMVPVTWPEFGGIHPFAPTYQTRGYHMMFHDLVDWLSEITGFYDVSLQPNSGAQGEYAGLMVIRAYHESRGEGHRNIAIIPSSAHGTNPASAVMAGMKVVIVNCDEKGNIDVEDLKAKVEQHSNELSCLMVTYPSTHGVFEESIKDMCALIHEHGGQVYMDGANMNAQVGLTSPGIIGADVCHLNLHKTFCIPHGGGGPGMGPIGVAEHLAPFLPGNPVIESGGDSAITAVSAAPWGSASILTISYAYIAMMGAEGLTNATKMAILNANYIKAKLEKEFKILYAGSKGRCAHEMIVDCRDFKNQKVEVEDIAKRLMDYGFHAPTVSFPVAGTVMIEPTESESKSELDRFCEAMLSIRQEIREIADGIAEEGSNVLKNAPHTAAMVLEGQWEMPYSREKAVYPAPYVKEAKFWPTVARIDSAYGDRNLMCSCIPVSDYQEEEAMA</sequence>
<dbReference type="Pfam" id="PF02347">
    <property type="entry name" value="GDC-P"/>
    <property type="match status" value="2"/>
</dbReference>
<dbReference type="GO" id="GO:0004375">
    <property type="term" value="F:glycine dehydrogenase (decarboxylating) activity"/>
    <property type="evidence" value="ECO:0007669"/>
    <property type="project" value="UniProtKB-EC"/>
</dbReference>
<evidence type="ECO:0000256" key="7">
    <source>
        <dbReference type="ARBA" id="ARBA00049026"/>
    </source>
</evidence>
<dbReference type="RefSeq" id="WP_090257858.1">
    <property type="nucleotide sequence ID" value="NZ_FOIR01000001.1"/>
</dbReference>
<evidence type="ECO:0000313" key="13">
    <source>
        <dbReference type="Proteomes" id="UP000199437"/>
    </source>
</evidence>
<dbReference type="InterPro" id="IPR049316">
    <property type="entry name" value="GDC-P_C"/>
</dbReference>
<feature type="domain" description="Glycine cleavage system P-protein N-terminal" evidence="10">
    <location>
        <begin position="466"/>
        <end position="740"/>
    </location>
</feature>
<dbReference type="InterPro" id="IPR015424">
    <property type="entry name" value="PyrdxlP-dep_Trfase"/>
</dbReference>
<dbReference type="STRING" id="1267423.SAMN05216290_1474"/>
<protein>
    <recommendedName>
        <fullName evidence="8">Glycine dehydrogenase (decarboxylating)</fullName>
        <ecNumber evidence="8">1.4.4.2</ecNumber>
    </recommendedName>
    <alternativeName>
        <fullName evidence="8">Glycine cleavage system P-protein</fullName>
    </alternativeName>
    <alternativeName>
        <fullName evidence="8">Glycine decarboxylase</fullName>
    </alternativeName>
    <alternativeName>
        <fullName evidence="8">Glycine dehydrogenase (aminomethyl-transferring)</fullName>
    </alternativeName>
</protein>
<evidence type="ECO:0000256" key="4">
    <source>
        <dbReference type="ARBA" id="ARBA00011690"/>
    </source>
</evidence>
<comment type="cofactor">
    <cofactor evidence="1 8 9">
        <name>pyridoxal 5'-phosphate</name>
        <dbReference type="ChEBI" id="CHEBI:597326"/>
    </cofactor>
</comment>
<dbReference type="GO" id="GO:0016594">
    <property type="term" value="F:glycine binding"/>
    <property type="evidence" value="ECO:0007669"/>
    <property type="project" value="TreeGrafter"/>
</dbReference>
<reference evidence="13" key="1">
    <citation type="submission" date="2016-10" db="EMBL/GenBank/DDBJ databases">
        <authorList>
            <person name="Varghese N."/>
            <person name="Submissions S."/>
        </authorList>
    </citation>
    <scope>NUCLEOTIDE SEQUENCE [LARGE SCALE GENOMIC DNA]</scope>
    <source>
        <strain evidence="13">CGMCC 1.12402</strain>
    </source>
</reference>
<dbReference type="GO" id="GO:0005829">
    <property type="term" value="C:cytosol"/>
    <property type="evidence" value="ECO:0007669"/>
    <property type="project" value="TreeGrafter"/>
</dbReference>
<dbReference type="HAMAP" id="MF_00711">
    <property type="entry name" value="GcvP"/>
    <property type="match status" value="1"/>
</dbReference>
<keyword evidence="6 8" id="KW-0560">Oxidoreductase</keyword>
<evidence type="ECO:0000256" key="3">
    <source>
        <dbReference type="ARBA" id="ARBA00010756"/>
    </source>
</evidence>
<evidence type="ECO:0000256" key="2">
    <source>
        <dbReference type="ARBA" id="ARBA00003788"/>
    </source>
</evidence>
<dbReference type="PANTHER" id="PTHR11773:SF1">
    <property type="entry name" value="GLYCINE DEHYDROGENASE (DECARBOXYLATING), MITOCHONDRIAL"/>
    <property type="match status" value="1"/>
</dbReference>
<gene>
    <name evidence="8" type="primary">gcvP</name>
    <name evidence="12" type="ORF">SAMN05216290_1474</name>
</gene>
<dbReference type="Gene3D" id="3.40.640.10">
    <property type="entry name" value="Type I PLP-dependent aspartate aminotransferase-like (Major domain)"/>
    <property type="match status" value="2"/>
</dbReference>
<accession>A0A1I0NUC4</accession>
<dbReference type="InterPro" id="IPR020581">
    <property type="entry name" value="GDC_P"/>
</dbReference>
<dbReference type="FunFam" id="3.40.640.10:FF:000005">
    <property type="entry name" value="Glycine dehydrogenase (decarboxylating), mitochondrial"/>
    <property type="match status" value="1"/>
</dbReference>
<feature type="domain" description="Glycine dehydrogenase C-terminal" evidence="11">
    <location>
        <begin position="783"/>
        <end position="903"/>
    </location>
</feature>
<evidence type="ECO:0000256" key="5">
    <source>
        <dbReference type="ARBA" id="ARBA00022898"/>
    </source>
</evidence>
<dbReference type="InterPro" id="IPR049315">
    <property type="entry name" value="GDC-P_N"/>
</dbReference>
<dbReference type="FunFam" id="3.40.640.10:FF:000007">
    <property type="entry name" value="glycine dehydrogenase (Decarboxylating), mitochondrial"/>
    <property type="match status" value="1"/>
</dbReference>
<dbReference type="InterPro" id="IPR015422">
    <property type="entry name" value="PyrdxlP-dep_Trfase_small"/>
</dbReference>
<evidence type="ECO:0000259" key="10">
    <source>
        <dbReference type="Pfam" id="PF02347"/>
    </source>
</evidence>
<comment type="function">
    <text evidence="2 8">The glycine cleavage system catalyzes the degradation of glycine. The P protein binds the alpha-amino group of glycine through its pyridoxal phosphate cofactor; CO(2) is released and the remaining methylamine moiety is then transferred to the lipoamide cofactor of the H protein.</text>
</comment>
<dbReference type="CDD" id="cd00613">
    <property type="entry name" value="GDC-P"/>
    <property type="match status" value="2"/>
</dbReference>
<dbReference type="EC" id="1.4.4.2" evidence="8"/>
<dbReference type="GO" id="GO:0030170">
    <property type="term" value="F:pyridoxal phosphate binding"/>
    <property type="evidence" value="ECO:0007669"/>
    <property type="project" value="TreeGrafter"/>
</dbReference>
<feature type="domain" description="Glycine cleavage system P-protein N-terminal" evidence="10">
    <location>
        <begin position="14"/>
        <end position="443"/>
    </location>
</feature>
<name>A0A1I0NUC4_9BACT</name>
<evidence type="ECO:0000256" key="8">
    <source>
        <dbReference type="HAMAP-Rule" id="MF_00711"/>
    </source>
</evidence>
<dbReference type="EMBL" id="FOIR01000001">
    <property type="protein sequence ID" value="SEW05223.1"/>
    <property type="molecule type" value="Genomic_DNA"/>
</dbReference>
<dbReference type="Pfam" id="PF21478">
    <property type="entry name" value="GcvP2_C"/>
    <property type="match status" value="1"/>
</dbReference>
<feature type="modified residue" description="N6-(pyridoxal phosphate)lysine" evidence="8 9">
    <location>
        <position position="711"/>
    </location>
</feature>
<evidence type="ECO:0000259" key="11">
    <source>
        <dbReference type="Pfam" id="PF21478"/>
    </source>
</evidence>
<dbReference type="SUPFAM" id="SSF53383">
    <property type="entry name" value="PLP-dependent transferases"/>
    <property type="match status" value="2"/>
</dbReference>
<comment type="catalytic activity">
    <reaction evidence="7 8">
        <text>N(6)-[(R)-lipoyl]-L-lysyl-[glycine-cleavage complex H protein] + glycine + H(+) = N(6)-[(R)-S(8)-aminomethyldihydrolipoyl]-L-lysyl-[glycine-cleavage complex H protein] + CO2</text>
        <dbReference type="Rhea" id="RHEA:24304"/>
        <dbReference type="Rhea" id="RHEA-COMP:10494"/>
        <dbReference type="Rhea" id="RHEA-COMP:10495"/>
        <dbReference type="ChEBI" id="CHEBI:15378"/>
        <dbReference type="ChEBI" id="CHEBI:16526"/>
        <dbReference type="ChEBI" id="CHEBI:57305"/>
        <dbReference type="ChEBI" id="CHEBI:83099"/>
        <dbReference type="ChEBI" id="CHEBI:83143"/>
        <dbReference type="EC" id="1.4.4.2"/>
    </reaction>
</comment>